<dbReference type="EMBL" id="GGEC01056005">
    <property type="protein sequence ID" value="MBX36489.1"/>
    <property type="molecule type" value="Transcribed_RNA"/>
</dbReference>
<organism evidence="1">
    <name type="scientific">Rhizophora mucronata</name>
    <name type="common">Asiatic mangrove</name>
    <dbReference type="NCBI Taxonomy" id="61149"/>
    <lineage>
        <taxon>Eukaryota</taxon>
        <taxon>Viridiplantae</taxon>
        <taxon>Streptophyta</taxon>
        <taxon>Embryophyta</taxon>
        <taxon>Tracheophyta</taxon>
        <taxon>Spermatophyta</taxon>
        <taxon>Magnoliopsida</taxon>
        <taxon>eudicotyledons</taxon>
        <taxon>Gunneridae</taxon>
        <taxon>Pentapetalae</taxon>
        <taxon>rosids</taxon>
        <taxon>fabids</taxon>
        <taxon>Malpighiales</taxon>
        <taxon>Rhizophoraceae</taxon>
        <taxon>Rhizophora</taxon>
    </lineage>
</organism>
<evidence type="ECO:0000313" key="1">
    <source>
        <dbReference type="EMBL" id="MBX36489.1"/>
    </source>
</evidence>
<name>A0A2P2N1Y6_RHIMU</name>
<proteinExistence type="predicted"/>
<reference evidence="1" key="1">
    <citation type="submission" date="2018-02" db="EMBL/GenBank/DDBJ databases">
        <title>Rhizophora mucronata_Transcriptome.</title>
        <authorList>
            <person name="Meera S.P."/>
            <person name="Sreeshan A."/>
            <person name="Augustine A."/>
        </authorList>
    </citation>
    <scope>NUCLEOTIDE SEQUENCE</scope>
    <source>
        <tissue evidence="1">Leaf</tissue>
    </source>
</reference>
<protein>
    <submittedName>
        <fullName evidence="1">Uncharacterized protein</fullName>
    </submittedName>
</protein>
<sequence>MMGDNKKTESTLKNLGFY</sequence>
<accession>A0A2P2N1Y6</accession>
<dbReference type="AlphaFoldDB" id="A0A2P2N1Y6"/>